<evidence type="ECO:0000256" key="1">
    <source>
        <dbReference type="SAM" id="MobiDB-lite"/>
    </source>
</evidence>
<evidence type="ECO:0000313" key="2">
    <source>
        <dbReference type="EMBL" id="CAL8076815.1"/>
    </source>
</evidence>
<sequence>MGTGDGSLIWKDIRTSVLTTFFLEPTPSQNEAILEVADHDDCEDLNNYSAPENDDAEDFSGKDDDPDLHSDWECEENESFQGKAKAF</sequence>
<feature type="region of interest" description="Disordered" evidence="1">
    <location>
        <begin position="43"/>
        <end position="87"/>
    </location>
</feature>
<accession>A0ABP1PV98</accession>
<keyword evidence="3" id="KW-1185">Reference proteome</keyword>
<organism evidence="2 3">
    <name type="scientific">Orchesella dallaii</name>
    <dbReference type="NCBI Taxonomy" id="48710"/>
    <lineage>
        <taxon>Eukaryota</taxon>
        <taxon>Metazoa</taxon>
        <taxon>Ecdysozoa</taxon>
        <taxon>Arthropoda</taxon>
        <taxon>Hexapoda</taxon>
        <taxon>Collembola</taxon>
        <taxon>Entomobryomorpha</taxon>
        <taxon>Entomobryoidea</taxon>
        <taxon>Orchesellidae</taxon>
        <taxon>Orchesellinae</taxon>
        <taxon>Orchesella</taxon>
    </lineage>
</organism>
<protein>
    <submittedName>
        <fullName evidence="2">Uncharacterized protein</fullName>
    </submittedName>
</protein>
<reference evidence="2 3" key="1">
    <citation type="submission" date="2024-08" db="EMBL/GenBank/DDBJ databases">
        <authorList>
            <person name="Cucini C."/>
            <person name="Frati F."/>
        </authorList>
    </citation>
    <scope>NUCLEOTIDE SEQUENCE [LARGE SCALE GENOMIC DNA]</scope>
</reference>
<comment type="caution">
    <text evidence="2">The sequence shown here is derived from an EMBL/GenBank/DDBJ whole genome shotgun (WGS) entry which is preliminary data.</text>
</comment>
<name>A0ABP1PV98_9HEXA</name>
<dbReference type="EMBL" id="CAXLJM020000012">
    <property type="protein sequence ID" value="CAL8076815.1"/>
    <property type="molecule type" value="Genomic_DNA"/>
</dbReference>
<feature type="compositionally biased region" description="Basic and acidic residues" evidence="1">
    <location>
        <begin position="59"/>
        <end position="72"/>
    </location>
</feature>
<proteinExistence type="predicted"/>
<gene>
    <name evidence="2" type="ORF">ODALV1_LOCUS3600</name>
</gene>
<dbReference type="Proteomes" id="UP001642540">
    <property type="component" value="Unassembled WGS sequence"/>
</dbReference>
<evidence type="ECO:0000313" key="3">
    <source>
        <dbReference type="Proteomes" id="UP001642540"/>
    </source>
</evidence>